<evidence type="ECO:0000313" key="1">
    <source>
        <dbReference type="EMBL" id="MEL5988479.1"/>
    </source>
</evidence>
<name>A0ABU9LN94_9BACL</name>
<reference evidence="1 2" key="1">
    <citation type="submission" date="2024-04" db="EMBL/GenBank/DDBJ databases">
        <authorList>
            <person name="Wu Y.S."/>
            <person name="Zhang L."/>
        </authorList>
    </citation>
    <scope>NUCLEOTIDE SEQUENCE [LARGE SCALE GENOMIC DNA]</scope>
    <source>
        <strain evidence="1 2">KG-01</strain>
    </source>
</reference>
<dbReference type="EMBL" id="JBCEWA010000006">
    <property type="protein sequence ID" value="MEL5988479.1"/>
    <property type="molecule type" value="Genomic_DNA"/>
</dbReference>
<sequence>MIDLSKKIRTADDYMRHLYIHTNELNQFVIFSGLNLQDFIFSVDQLGNLLLLKNIQNAEEGSFNMHTRLAFVEQNELTKFSKQMSDKKSDLCWIDFSDEKKLNLLTPQEQAELLYIGHKKEPIRSPFYHQLQNRFVYLESKSEKFTKVYVRDLEEVSQIVTRWFNHLIQMKERSLSFWRRKPLSRIPHYTATDYEQIREDAKDGILLSLYRVEKPKVAYVLEVRNVADIQFPDEIWDDLNAILKHDATTTIQANIH</sequence>
<dbReference type="GeneID" id="97821242"/>
<gene>
    <name evidence="1" type="ORF">AAF454_08695</name>
</gene>
<protein>
    <submittedName>
        <fullName evidence="1">Uncharacterized protein</fullName>
    </submittedName>
</protein>
<proteinExistence type="predicted"/>
<dbReference type="RefSeq" id="WP_307723178.1">
    <property type="nucleotide sequence ID" value="NZ_BJOB01000015.1"/>
</dbReference>
<dbReference type="Proteomes" id="UP001398420">
    <property type="component" value="Unassembled WGS sequence"/>
</dbReference>
<evidence type="ECO:0000313" key="2">
    <source>
        <dbReference type="Proteomes" id="UP001398420"/>
    </source>
</evidence>
<accession>A0ABU9LN94</accession>
<comment type="caution">
    <text evidence="1">The sequence shown here is derived from an EMBL/GenBank/DDBJ whole genome shotgun (WGS) entry which is preliminary data.</text>
</comment>
<keyword evidence="2" id="KW-1185">Reference proteome</keyword>
<organism evidence="1 2">
    <name type="scientific">Kurthia gibsonii</name>
    <dbReference type="NCBI Taxonomy" id="33946"/>
    <lineage>
        <taxon>Bacteria</taxon>
        <taxon>Bacillati</taxon>
        <taxon>Bacillota</taxon>
        <taxon>Bacilli</taxon>
        <taxon>Bacillales</taxon>
        <taxon>Caryophanaceae</taxon>
        <taxon>Kurthia</taxon>
    </lineage>
</organism>